<dbReference type="OMA" id="NCAFLRI"/>
<dbReference type="AlphaFoldDB" id="M5FPQ1"/>
<sequence length="237" mass="26201">MGQALAAAREAVLAGDKQNKQELEEQLSFLVRLATAKLDKYQADLEAVFMTDDPRNSHRGGIPGFRALRWERAYDVDISKDSNETLVTGALDVFLGNGHAGEHEEQKFFIFMQHNAIIRIDVKIWRYNFVSKGVMGEKENTDGGADIFCTSVVNHDVLQDDELLYLLSEYAGDNAMADYLAKLVGMWNLIKSVTAEAKDPKNRLRIMSAPAPKAIEAAPTAAATKAEPDEKDVPTAK</sequence>
<evidence type="ECO:0000313" key="2">
    <source>
        <dbReference type="EMBL" id="EJT98700.1"/>
    </source>
</evidence>
<dbReference type="OrthoDB" id="5962590at2759"/>
<gene>
    <name evidence="2" type="ORF">DACRYDRAFT_17883</name>
</gene>
<reference evidence="2 3" key="1">
    <citation type="journal article" date="2012" name="Science">
        <title>The Paleozoic origin of enzymatic lignin decomposition reconstructed from 31 fungal genomes.</title>
        <authorList>
            <person name="Floudas D."/>
            <person name="Binder M."/>
            <person name="Riley R."/>
            <person name="Barry K."/>
            <person name="Blanchette R.A."/>
            <person name="Henrissat B."/>
            <person name="Martinez A.T."/>
            <person name="Otillar R."/>
            <person name="Spatafora J.W."/>
            <person name="Yadav J.S."/>
            <person name="Aerts A."/>
            <person name="Benoit I."/>
            <person name="Boyd A."/>
            <person name="Carlson A."/>
            <person name="Copeland A."/>
            <person name="Coutinho P.M."/>
            <person name="de Vries R.P."/>
            <person name="Ferreira P."/>
            <person name="Findley K."/>
            <person name="Foster B."/>
            <person name="Gaskell J."/>
            <person name="Glotzer D."/>
            <person name="Gorecki P."/>
            <person name="Heitman J."/>
            <person name="Hesse C."/>
            <person name="Hori C."/>
            <person name="Igarashi K."/>
            <person name="Jurgens J.A."/>
            <person name="Kallen N."/>
            <person name="Kersten P."/>
            <person name="Kohler A."/>
            <person name="Kuees U."/>
            <person name="Kumar T.K.A."/>
            <person name="Kuo A."/>
            <person name="LaButti K."/>
            <person name="Larrondo L.F."/>
            <person name="Lindquist E."/>
            <person name="Ling A."/>
            <person name="Lombard V."/>
            <person name="Lucas S."/>
            <person name="Lundell T."/>
            <person name="Martin R."/>
            <person name="McLaughlin D.J."/>
            <person name="Morgenstern I."/>
            <person name="Morin E."/>
            <person name="Murat C."/>
            <person name="Nagy L.G."/>
            <person name="Nolan M."/>
            <person name="Ohm R.A."/>
            <person name="Patyshakuliyeva A."/>
            <person name="Rokas A."/>
            <person name="Ruiz-Duenas F.J."/>
            <person name="Sabat G."/>
            <person name="Salamov A."/>
            <person name="Samejima M."/>
            <person name="Schmutz J."/>
            <person name="Slot J.C."/>
            <person name="St John F."/>
            <person name="Stenlid J."/>
            <person name="Sun H."/>
            <person name="Sun S."/>
            <person name="Syed K."/>
            <person name="Tsang A."/>
            <person name="Wiebenga A."/>
            <person name="Young D."/>
            <person name="Pisabarro A."/>
            <person name="Eastwood D.C."/>
            <person name="Martin F."/>
            <person name="Cullen D."/>
            <person name="Grigoriev I.V."/>
            <person name="Hibbett D.S."/>
        </authorList>
    </citation>
    <scope>NUCLEOTIDE SEQUENCE [LARGE SCALE GENOMIC DNA]</scope>
    <source>
        <strain evidence="2 3">DJM-731 SS1</strain>
    </source>
</reference>
<dbReference type="HOGENOM" id="CLU_098043_0_0_1"/>
<organism evidence="2 3">
    <name type="scientific">Dacryopinax primogenitus (strain DJM 731)</name>
    <name type="common">Brown rot fungus</name>
    <dbReference type="NCBI Taxonomy" id="1858805"/>
    <lineage>
        <taxon>Eukaryota</taxon>
        <taxon>Fungi</taxon>
        <taxon>Dikarya</taxon>
        <taxon>Basidiomycota</taxon>
        <taxon>Agaricomycotina</taxon>
        <taxon>Dacrymycetes</taxon>
        <taxon>Dacrymycetales</taxon>
        <taxon>Dacrymycetaceae</taxon>
        <taxon>Dacryopinax</taxon>
    </lineage>
</organism>
<name>M5FPQ1_DACPD</name>
<proteinExistence type="predicted"/>
<dbReference type="EMBL" id="JH795872">
    <property type="protein sequence ID" value="EJT98700.1"/>
    <property type="molecule type" value="Genomic_DNA"/>
</dbReference>
<dbReference type="Proteomes" id="UP000030653">
    <property type="component" value="Unassembled WGS sequence"/>
</dbReference>
<protein>
    <submittedName>
        <fullName evidence="2">Uncharacterized protein</fullName>
    </submittedName>
</protein>
<feature type="region of interest" description="Disordered" evidence="1">
    <location>
        <begin position="215"/>
        <end position="237"/>
    </location>
</feature>
<dbReference type="RefSeq" id="XP_040625598.1">
    <property type="nucleotide sequence ID" value="XM_040771315.1"/>
</dbReference>
<evidence type="ECO:0000313" key="3">
    <source>
        <dbReference type="Proteomes" id="UP000030653"/>
    </source>
</evidence>
<feature type="compositionally biased region" description="Basic and acidic residues" evidence="1">
    <location>
        <begin position="226"/>
        <end position="237"/>
    </location>
</feature>
<feature type="compositionally biased region" description="Low complexity" evidence="1">
    <location>
        <begin position="215"/>
        <end position="225"/>
    </location>
</feature>
<evidence type="ECO:0000256" key="1">
    <source>
        <dbReference type="SAM" id="MobiDB-lite"/>
    </source>
</evidence>
<dbReference type="GeneID" id="63686377"/>
<accession>M5FPQ1</accession>
<keyword evidence="3" id="KW-1185">Reference proteome</keyword>